<dbReference type="OrthoDB" id="3810421at2"/>
<evidence type="ECO:0000313" key="7">
    <source>
        <dbReference type="EMBL" id="TPG16912.1"/>
    </source>
</evidence>
<keyword evidence="8" id="KW-1185">Reference proteome</keyword>
<dbReference type="SUPFAM" id="SSF103473">
    <property type="entry name" value="MFS general substrate transporter"/>
    <property type="match status" value="1"/>
</dbReference>
<keyword evidence="5 6" id="KW-0472">Membrane</keyword>
<dbReference type="Pfam" id="PF07690">
    <property type="entry name" value="MFS_1"/>
    <property type="match status" value="2"/>
</dbReference>
<evidence type="ECO:0000256" key="1">
    <source>
        <dbReference type="ARBA" id="ARBA00004651"/>
    </source>
</evidence>
<feature type="transmembrane region" description="Helical" evidence="6">
    <location>
        <begin position="141"/>
        <end position="159"/>
    </location>
</feature>
<feature type="transmembrane region" description="Helical" evidence="6">
    <location>
        <begin position="77"/>
        <end position="96"/>
    </location>
</feature>
<feature type="transmembrane region" description="Helical" evidence="6">
    <location>
        <begin position="380"/>
        <end position="398"/>
    </location>
</feature>
<evidence type="ECO:0000256" key="2">
    <source>
        <dbReference type="ARBA" id="ARBA00022475"/>
    </source>
</evidence>
<comment type="caution">
    <text evidence="7">The sequence shown here is derived from an EMBL/GenBank/DDBJ whole genome shotgun (WGS) entry which is preliminary data.</text>
</comment>
<feature type="transmembrane region" description="Helical" evidence="6">
    <location>
        <begin position="288"/>
        <end position="307"/>
    </location>
</feature>
<feature type="transmembrane region" description="Helical" evidence="6">
    <location>
        <begin position="165"/>
        <end position="185"/>
    </location>
</feature>
<feature type="transmembrane region" description="Helical" evidence="6">
    <location>
        <begin position="223"/>
        <end position="241"/>
    </location>
</feature>
<evidence type="ECO:0000256" key="6">
    <source>
        <dbReference type="SAM" id="Phobius"/>
    </source>
</evidence>
<dbReference type="CDD" id="cd06173">
    <property type="entry name" value="MFS_MefA_like"/>
    <property type="match status" value="1"/>
</dbReference>
<protein>
    <submittedName>
        <fullName evidence="7">MFS transporter</fullName>
    </submittedName>
</protein>
<dbReference type="PANTHER" id="PTHR23513:SF11">
    <property type="entry name" value="STAPHYLOFERRIN A TRANSPORTER"/>
    <property type="match status" value="1"/>
</dbReference>
<evidence type="ECO:0000256" key="5">
    <source>
        <dbReference type="ARBA" id="ARBA00023136"/>
    </source>
</evidence>
<evidence type="ECO:0000256" key="3">
    <source>
        <dbReference type="ARBA" id="ARBA00022692"/>
    </source>
</evidence>
<organism evidence="7 8">
    <name type="scientific">Pedococcus bigeumensis</name>
    <dbReference type="NCBI Taxonomy" id="433644"/>
    <lineage>
        <taxon>Bacteria</taxon>
        <taxon>Bacillati</taxon>
        <taxon>Actinomycetota</taxon>
        <taxon>Actinomycetes</taxon>
        <taxon>Micrococcales</taxon>
        <taxon>Intrasporangiaceae</taxon>
        <taxon>Pedococcus</taxon>
    </lineage>
</organism>
<dbReference type="PANTHER" id="PTHR23513">
    <property type="entry name" value="INTEGRAL MEMBRANE EFFLUX PROTEIN-RELATED"/>
    <property type="match status" value="1"/>
</dbReference>
<accession>A0A502CW73</accession>
<name>A0A502CW73_9MICO</name>
<gene>
    <name evidence="7" type="ORF">EAH86_08950</name>
</gene>
<reference evidence="7 8" key="1">
    <citation type="journal article" date="2019" name="Environ. Microbiol.">
        <title>Species interactions and distinct microbial communities in high Arctic permafrost affected cryosols are associated with the CH4 and CO2 gas fluxes.</title>
        <authorList>
            <person name="Altshuler I."/>
            <person name="Hamel J."/>
            <person name="Turney S."/>
            <person name="Magnuson E."/>
            <person name="Levesque R."/>
            <person name="Greer C."/>
            <person name="Whyte L.G."/>
        </authorList>
    </citation>
    <scope>NUCLEOTIDE SEQUENCE [LARGE SCALE GENOMIC DNA]</scope>
    <source>
        <strain evidence="7 8">S9.3A</strain>
    </source>
</reference>
<dbReference type="GO" id="GO:0005886">
    <property type="term" value="C:plasma membrane"/>
    <property type="evidence" value="ECO:0007669"/>
    <property type="project" value="UniProtKB-SubCell"/>
</dbReference>
<keyword evidence="2" id="KW-1003">Cell membrane</keyword>
<keyword evidence="3 6" id="KW-0812">Transmembrane</keyword>
<evidence type="ECO:0000256" key="4">
    <source>
        <dbReference type="ARBA" id="ARBA00022989"/>
    </source>
</evidence>
<dbReference type="EMBL" id="RCZM01000003">
    <property type="protein sequence ID" value="TPG16912.1"/>
    <property type="molecule type" value="Genomic_DNA"/>
</dbReference>
<keyword evidence="4 6" id="KW-1133">Transmembrane helix</keyword>
<dbReference type="InterPro" id="IPR011701">
    <property type="entry name" value="MFS"/>
</dbReference>
<feature type="transmembrane region" description="Helical" evidence="6">
    <location>
        <begin position="261"/>
        <end position="281"/>
    </location>
</feature>
<dbReference type="GO" id="GO:0022857">
    <property type="term" value="F:transmembrane transporter activity"/>
    <property type="evidence" value="ECO:0007669"/>
    <property type="project" value="InterPro"/>
</dbReference>
<dbReference type="AlphaFoldDB" id="A0A502CW73"/>
<feature type="transmembrane region" description="Helical" evidence="6">
    <location>
        <begin position="46"/>
        <end position="70"/>
    </location>
</feature>
<dbReference type="Gene3D" id="1.20.1250.20">
    <property type="entry name" value="MFS general substrate transporter like domains"/>
    <property type="match status" value="2"/>
</dbReference>
<feature type="transmembrane region" description="Helical" evidence="6">
    <location>
        <begin position="313"/>
        <end position="336"/>
    </location>
</feature>
<proteinExistence type="predicted"/>
<dbReference type="InterPro" id="IPR036259">
    <property type="entry name" value="MFS_trans_sf"/>
</dbReference>
<feature type="transmembrane region" description="Helical" evidence="6">
    <location>
        <begin position="348"/>
        <end position="374"/>
    </location>
</feature>
<evidence type="ECO:0000313" key="8">
    <source>
        <dbReference type="Proteomes" id="UP000317722"/>
    </source>
</evidence>
<feature type="transmembrane region" description="Helical" evidence="6">
    <location>
        <begin position="102"/>
        <end position="120"/>
    </location>
</feature>
<comment type="subcellular location">
    <subcellularLocation>
        <location evidence="1">Cell membrane</location>
        <topology evidence="1">Multi-pass membrane protein</topology>
    </subcellularLocation>
</comment>
<dbReference type="RefSeq" id="WP_140739362.1">
    <property type="nucleotide sequence ID" value="NZ_RCZM01000003.1"/>
</dbReference>
<dbReference type="Proteomes" id="UP000317722">
    <property type="component" value="Unassembled WGS sequence"/>
</dbReference>
<sequence>MKELFQIFRVWDVRLALPAAMVSLLGDAMAMVALTLRVHDSGAGPYAVALLLVCFSLPVVVTMGLVGHVADSVDPRLVLGAGGLVQVLACLGLATWNGLAATYALVVVLQTGFAFANPVWSSVLTRAVGDHHVGRLVSTQQALGAVAAPIGAALGGVLVELRGDSVVFVLDAATCAVLLVAGLAVRTRVAGNGRTAARRDDATRAAVSFLPRAGLAVVRADRVVWVLVCAMLPFVVSLESMNAVEVFLARDELHATQAQFGYWQALTGVGAVLGAVAAGVLRADPTRLRALVVALVAMSLAQVGSGLAPTLAWLFGFGAALGLANAVSNAALFAVFMRRTAPGDRGKALAVVNGMARTCTMLALGLGGVGASTIGPRGSFVVAGCCGVAVACWAGWSLHRIGALRAPGDAPAVQAARESVPEPPDLRKVHFQQGR</sequence>